<keyword evidence="2 3" id="KW-0143">Chaperone</keyword>
<dbReference type="PANTHER" id="PTHR21237:SF23">
    <property type="entry name" value="GRPE PROTEIN HOMOLOG, MITOCHONDRIAL"/>
    <property type="match status" value="1"/>
</dbReference>
<dbReference type="SUPFAM" id="SSF51064">
    <property type="entry name" value="Head domain of nucleotide exchange factor GrpE"/>
    <property type="match status" value="1"/>
</dbReference>
<dbReference type="Pfam" id="PF01025">
    <property type="entry name" value="GrpE"/>
    <property type="match status" value="1"/>
</dbReference>
<dbReference type="SUPFAM" id="SSF58014">
    <property type="entry name" value="Coiled-coil domain of nucleotide exchange factor GrpE"/>
    <property type="match status" value="1"/>
</dbReference>
<dbReference type="GO" id="GO:0051087">
    <property type="term" value="F:protein-folding chaperone binding"/>
    <property type="evidence" value="ECO:0007669"/>
    <property type="project" value="InterPro"/>
</dbReference>
<sequence>MDDIEVVEDKDEAGGVDSQRRMDALKNKLRHCETEKREYLDGWQRSRAELINLRREEEKRFRDWKARLENDIISQFLSIADSFDIALGDRHREHLSAETEKGFALIRSQLENVLKRLGVTPIEAVGRMFDPKVHEAIEEITDEAAEGIVMAEPQRGYLRNGELLRPAQVKISKGKEEPVK</sequence>
<dbReference type="InterPro" id="IPR000740">
    <property type="entry name" value="GrpE"/>
</dbReference>
<dbReference type="PROSITE" id="PS01071">
    <property type="entry name" value="GRPE"/>
    <property type="match status" value="1"/>
</dbReference>
<evidence type="ECO:0000313" key="7">
    <source>
        <dbReference type="Proteomes" id="UP000724148"/>
    </source>
</evidence>
<keyword evidence="3" id="KW-0963">Cytoplasm</keyword>
<gene>
    <name evidence="3" type="primary">grpE</name>
    <name evidence="6" type="ORF">HYT40_03575</name>
</gene>
<evidence type="ECO:0000256" key="2">
    <source>
        <dbReference type="ARBA" id="ARBA00023186"/>
    </source>
</evidence>
<dbReference type="InterPro" id="IPR009012">
    <property type="entry name" value="GrpE_head"/>
</dbReference>
<keyword evidence="3 4" id="KW-0346">Stress response</keyword>
<comment type="subcellular location">
    <subcellularLocation>
        <location evidence="3">Cytoplasm</location>
    </subcellularLocation>
</comment>
<dbReference type="Gene3D" id="2.30.22.10">
    <property type="entry name" value="Head domain of nucleotide exchange factor GrpE"/>
    <property type="match status" value="1"/>
</dbReference>
<comment type="subunit">
    <text evidence="3">Homodimer.</text>
</comment>
<dbReference type="Proteomes" id="UP000724148">
    <property type="component" value="Unassembled WGS sequence"/>
</dbReference>
<dbReference type="Gene3D" id="3.90.20.20">
    <property type="match status" value="1"/>
</dbReference>
<evidence type="ECO:0000256" key="4">
    <source>
        <dbReference type="RuleBase" id="RU000639"/>
    </source>
</evidence>
<dbReference type="GO" id="GO:0005737">
    <property type="term" value="C:cytoplasm"/>
    <property type="evidence" value="ECO:0007669"/>
    <property type="project" value="UniProtKB-SubCell"/>
</dbReference>
<dbReference type="GO" id="GO:0051082">
    <property type="term" value="F:unfolded protein binding"/>
    <property type="evidence" value="ECO:0007669"/>
    <property type="project" value="TreeGrafter"/>
</dbReference>
<dbReference type="HAMAP" id="MF_01151">
    <property type="entry name" value="GrpE"/>
    <property type="match status" value="1"/>
</dbReference>
<dbReference type="InterPro" id="IPR013805">
    <property type="entry name" value="GrpE_CC"/>
</dbReference>
<dbReference type="EMBL" id="JACOZA010000085">
    <property type="protein sequence ID" value="MBI2097195.1"/>
    <property type="molecule type" value="Genomic_DNA"/>
</dbReference>
<dbReference type="PRINTS" id="PR00773">
    <property type="entry name" value="GRPEPROTEIN"/>
</dbReference>
<evidence type="ECO:0000256" key="1">
    <source>
        <dbReference type="ARBA" id="ARBA00009054"/>
    </source>
</evidence>
<comment type="function">
    <text evidence="3 4">Participates actively in the response to hyperosmotic and heat shock by preventing the aggregation of stress-denatured proteins, in association with DnaK and GrpE. It is the nucleotide exchange factor for DnaK and may function as a thermosensor. Unfolded proteins bind initially to DnaJ; upon interaction with the DnaJ-bound protein, DnaK hydrolyzes its bound ATP, resulting in the formation of a stable complex. GrpE releases ADP from DnaK; ATP binding to DnaK triggers the release of the substrate protein, thus completing the reaction cycle. Several rounds of ATP-dependent interactions between DnaJ, DnaK and GrpE are required for fully efficient folding.</text>
</comment>
<dbReference type="GO" id="GO:0006457">
    <property type="term" value="P:protein folding"/>
    <property type="evidence" value="ECO:0007669"/>
    <property type="project" value="InterPro"/>
</dbReference>
<proteinExistence type="inferred from homology"/>
<evidence type="ECO:0000256" key="3">
    <source>
        <dbReference type="HAMAP-Rule" id="MF_01151"/>
    </source>
</evidence>
<dbReference type="GO" id="GO:0000774">
    <property type="term" value="F:adenyl-nucleotide exchange factor activity"/>
    <property type="evidence" value="ECO:0007669"/>
    <property type="project" value="InterPro"/>
</dbReference>
<dbReference type="CDD" id="cd00446">
    <property type="entry name" value="GrpE"/>
    <property type="match status" value="1"/>
</dbReference>
<accession>A0A931WPP7</accession>
<comment type="similarity">
    <text evidence="1 3 5">Belongs to the GrpE family.</text>
</comment>
<protein>
    <recommendedName>
        <fullName evidence="3 4">Protein GrpE</fullName>
    </recommendedName>
    <alternativeName>
        <fullName evidence="3">HSP-70 cofactor</fullName>
    </alternativeName>
</protein>
<reference evidence="6" key="1">
    <citation type="submission" date="2020-07" db="EMBL/GenBank/DDBJ databases">
        <title>Huge and variable diversity of episymbiotic CPR bacteria and DPANN archaea in groundwater ecosystems.</title>
        <authorList>
            <person name="He C.Y."/>
            <person name="Keren R."/>
            <person name="Whittaker M."/>
            <person name="Farag I.F."/>
            <person name="Doudna J."/>
            <person name="Cate J.H.D."/>
            <person name="Banfield J.F."/>
        </authorList>
    </citation>
    <scope>NUCLEOTIDE SEQUENCE</scope>
    <source>
        <strain evidence="6">NC_groundwater_193_Ag_S-0.1um_51_7</strain>
    </source>
</reference>
<organism evidence="6 7">
    <name type="scientific">Candidatus Sungiibacteriota bacterium</name>
    <dbReference type="NCBI Taxonomy" id="2750080"/>
    <lineage>
        <taxon>Bacteria</taxon>
        <taxon>Candidatus Sungiibacteriota</taxon>
    </lineage>
</organism>
<evidence type="ECO:0000313" key="6">
    <source>
        <dbReference type="EMBL" id="MBI2097195.1"/>
    </source>
</evidence>
<comment type="caution">
    <text evidence="6">The sequence shown here is derived from an EMBL/GenBank/DDBJ whole genome shotgun (WGS) entry which is preliminary data.</text>
</comment>
<dbReference type="AlphaFoldDB" id="A0A931WPP7"/>
<dbReference type="GO" id="GO:0042803">
    <property type="term" value="F:protein homodimerization activity"/>
    <property type="evidence" value="ECO:0007669"/>
    <property type="project" value="InterPro"/>
</dbReference>
<evidence type="ECO:0000256" key="5">
    <source>
        <dbReference type="RuleBase" id="RU004478"/>
    </source>
</evidence>
<dbReference type="PANTHER" id="PTHR21237">
    <property type="entry name" value="GRPE PROTEIN"/>
    <property type="match status" value="1"/>
</dbReference>
<name>A0A931WPP7_9BACT</name>